<protein>
    <submittedName>
        <fullName evidence="1">Uncharacterized protein</fullName>
    </submittedName>
</protein>
<dbReference type="EMBL" id="CP036425">
    <property type="protein sequence ID" value="QDU32635.1"/>
    <property type="molecule type" value="Genomic_DNA"/>
</dbReference>
<organism evidence="1 2">
    <name type="scientific">Poriferisphaera corsica</name>
    <dbReference type="NCBI Taxonomy" id="2528020"/>
    <lineage>
        <taxon>Bacteria</taxon>
        <taxon>Pseudomonadati</taxon>
        <taxon>Planctomycetota</taxon>
        <taxon>Phycisphaerae</taxon>
        <taxon>Phycisphaerales</taxon>
        <taxon>Phycisphaeraceae</taxon>
        <taxon>Poriferisphaera</taxon>
    </lineage>
</organism>
<dbReference type="AlphaFoldDB" id="A0A517YQZ1"/>
<evidence type="ECO:0000313" key="2">
    <source>
        <dbReference type="Proteomes" id="UP000317369"/>
    </source>
</evidence>
<accession>A0A517YQZ1</accession>
<reference evidence="1 2" key="1">
    <citation type="submission" date="2019-02" db="EMBL/GenBank/DDBJ databases">
        <title>Deep-cultivation of Planctomycetes and their phenomic and genomic characterization uncovers novel biology.</title>
        <authorList>
            <person name="Wiegand S."/>
            <person name="Jogler M."/>
            <person name="Boedeker C."/>
            <person name="Pinto D."/>
            <person name="Vollmers J."/>
            <person name="Rivas-Marin E."/>
            <person name="Kohn T."/>
            <person name="Peeters S.H."/>
            <person name="Heuer A."/>
            <person name="Rast P."/>
            <person name="Oberbeckmann S."/>
            <person name="Bunk B."/>
            <person name="Jeske O."/>
            <person name="Meyerdierks A."/>
            <person name="Storesund J.E."/>
            <person name="Kallscheuer N."/>
            <person name="Luecker S."/>
            <person name="Lage O.M."/>
            <person name="Pohl T."/>
            <person name="Merkel B.J."/>
            <person name="Hornburger P."/>
            <person name="Mueller R.-W."/>
            <person name="Bruemmer F."/>
            <person name="Labrenz M."/>
            <person name="Spormann A.M."/>
            <person name="Op den Camp H."/>
            <person name="Overmann J."/>
            <person name="Amann R."/>
            <person name="Jetten M.S.M."/>
            <person name="Mascher T."/>
            <person name="Medema M.H."/>
            <person name="Devos D.P."/>
            <person name="Kaster A.-K."/>
            <person name="Ovreas L."/>
            <person name="Rohde M."/>
            <person name="Galperin M.Y."/>
            <person name="Jogler C."/>
        </authorList>
    </citation>
    <scope>NUCLEOTIDE SEQUENCE [LARGE SCALE GENOMIC DNA]</scope>
    <source>
        <strain evidence="1 2">KS4</strain>
    </source>
</reference>
<name>A0A517YQZ1_9BACT</name>
<evidence type="ECO:0000313" key="1">
    <source>
        <dbReference type="EMBL" id="QDU32635.1"/>
    </source>
</evidence>
<sequence length="230" mass="24033">MGEGLEEVEGLSGGIDDSEEVHVFGFGKFLVDVVLHEFDEGVVEVVGVDEDDGTVVVFEVTKHHDFGEFFEGSDAAGEDDEGVGFGVHERFTFAHGLGDDELVGIGVGDLDVLHGFGDDAKECCAGGLCGACDFAHESDFAAAPDEGVVALADEGAEGLSGGFIGGINTVGSGAEDADFFAGGHGGGNLWGDKRVYERNMIACGAGVGMWGERGWMKSVWCEEVWPMKGR</sequence>
<dbReference type="Proteomes" id="UP000317369">
    <property type="component" value="Chromosome"/>
</dbReference>
<proteinExistence type="predicted"/>
<gene>
    <name evidence="1" type="ORF">KS4_06690</name>
</gene>
<dbReference type="KEGG" id="pcor:KS4_06690"/>
<keyword evidence="2" id="KW-1185">Reference proteome</keyword>